<evidence type="ECO:0000313" key="3">
    <source>
        <dbReference type="Proteomes" id="UP000324748"/>
    </source>
</evidence>
<dbReference type="EMBL" id="VSWC01000093">
    <property type="protein sequence ID" value="KAA1089406.1"/>
    <property type="molecule type" value="Genomic_DNA"/>
</dbReference>
<feature type="signal peptide" evidence="1">
    <location>
        <begin position="1"/>
        <end position="26"/>
    </location>
</feature>
<protein>
    <submittedName>
        <fullName evidence="2">Uncharacterized protein</fullName>
    </submittedName>
</protein>
<dbReference type="AlphaFoldDB" id="A0A5B0NLI1"/>
<dbReference type="OrthoDB" id="2507245at2759"/>
<reference evidence="2 3" key="1">
    <citation type="submission" date="2019-05" db="EMBL/GenBank/DDBJ databases">
        <title>Emergence of the Ug99 lineage of the wheat stem rust pathogen through somatic hybridization.</title>
        <authorList>
            <person name="Li F."/>
            <person name="Upadhyaya N.M."/>
            <person name="Sperschneider J."/>
            <person name="Matny O."/>
            <person name="Nguyen-Phuc H."/>
            <person name="Mago R."/>
            <person name="Raley C."/>
            <person name="Miller M.E."/>
            <person name="Silverstein K.A.T."/>
            <person name="Henningsen E."/>
            <person name="Hirsch C.D."/>
            <person name="Visser B."/>
            <person name="Pretorius Z.A."/>
            <person name="Steffenson B.J."/>
            <person name="Schwessinger B."/>
            <person name="Dodds P.N."/>
            <person name="Figueroa M."/>
        </authorList>
    </citation>
    <scope>NUCLEOTIDE SEQUENCE [LARGE SCALE GENOMIC DNA]</scope>
    <source>
        <strain evidence="2">21-0</strain>
    </source>
</reference>
<evidence type="ECO:0000313" key="2">
    <source>
        <dbReference type="EMBL" id="KAA1089406.1"/>
    </source>
</evidence>
<sequence length="499" mass="58092">MALFSTYRGIFLWALMCFSEASRCMAMEAEWSLSHVAREDDETSLLGMAMSPGNRPSVVTATPRVTHVPTSKEGPFIEKVIPGQLANSKSTGMQALHLGVENGKDFRKVQISSMQGDLKTIRMMMENFGKEIQELELGDPGTKEKMIKDVEELNYIHRLMLFRVQSRILELSGKGSGMIGLKPKDSQRKTSKSNQRQVTLHGYLLDEVKEKDSRNFVKRLNDLLYEIALIDINQKIDLHDVSNQYRLKLQRLVFITVDYMYQHSLMNEDTFRHFYYHSNQVVLCSRHSSHTMNSFKGLGSREQRNFLYLCLKVHFIHYFKAYVESEEHWLDLNFKNEMKSLFHLIFEDTSFFNRLEMCLQIPSLPKWKQDEIKTFNPDYLLVKKTVHDLAKAFLKIDTHTNFWKRNEVSRITFFILDFVEEFYPGLLEIDQISPLLRAKFKSMYSAIGSCDMKPWFDLFIPHGTNKANHDTYLGLVTDKTSEQLKASEIQQTITNRGPH</sequence>
<proteinExistence type="predicted"/>
<name>A0A5B0NLI1_PUCGR</name>
<evidence type="ECO:0000256" key="1">
    <source>
        <dbReference type="SAM" id="SignalP"/>
    </source>
</evidence>
<gene>
    <name evidence="2" type="ORF">PGT21_017430</name>
</gene>
<feature type="chain" id="PRO_5023090070" evidence="1">
    <location>
        <begin position="27"/>
        <end position="499"/>
    </location>
</feature>
<comment type="caution">
    <text evidence="2">The sequence shown here is derived from an EMBL/GenBank/DDBJ whole genome shotgun (WGS) entry which is preliminary data.</text>
</comment>
<keyword evidence="1" id="KW-0732">Signal</keyword>
<organism evidence="2 3">
    <name type="scientific">Puccinia graminis f. sp. tritici</name>
    <dbReference type="NCBI Taxonomy" id="56615"/>
    <lineage>
        <taxon>Eukaryota</taxon>
        <taxon>Fungi</taxon>
        <taxon>Dikarya</taxon>
        <taxon>Basidiomycota</taxon>
        <taxon>Pucciniomycotina</taxon>
        <taxon>Pucciniomycetes</taxon>
        <taxon>Pucciniales</taxon>
        <taxon>Pucciniaceae</taxon>
        <taxon>Puccinia</taxon>
    </lineage>
</organism>
<keyword evidence="3" id="KW-1185">Reference proteome</keyword>
<dbReference type="Proteomes" id="UP000324748">
    <property type="component" value="Unassembled WGS sequence"/>
</dbReference>
<accession>A0A5B0NLI1</accession>